<dbReference type="OrthoDB" id="1118972at2"/>
<dbReference type="PANTHER" id="PTHR40106:SF1">
    <property type="entry name" value="INNER MEMBRANE PROTEIN RCLC"/>
    <property type="match status" value="1"/>
</dbReference>
<keyword evidence="3" id="KW-1185">Reference proteome</keyword>
<feature type="transmembrane region" description="Helical" evidence="1">
    <location>
        <begin position="21"/>
        <end position="38"/>
    </location>
</feature>
<keyword evidence="1" id="KW-1133">Transmembrane helix</keyword>
<feature type="transmembrane region" description="Helical" evidence="1">
    <location>
        <begin position="164"/>
        <end position="182"/>
    </location>
</feature>
<organism evidence="2 3">
    <name type="scientific">Chitinophaga eiseniae</name>
    <dbReference type="NCBI Taxonomy" id="634771"/>
    <lineage>
        <taxon>Bacteria</taxon>
        <taxon>Pseudomonadati</taxon>
        <taxon>Bacteroidota</taxon>
        <taxon>Chitinophagia</taxon>
        <taxon>Chitinophagales</taxon>
        <taxon>Chitinophagaceae</taxon>
        <taxon>Chitinophaga</taxon>
    </lineage>
</organism>
<accession>A0A1T4TSI1</accession>
<dbReference type="STRING" id="634771.SAMN04488128_106176"/>
<reference evidence="3" key="1">
    <citation type="submission" date="2017-02" db="EMBL/GenBank/DDBJ databases">
        <authorList>
            <person name="Varghese N."/>
            <person name="Submissions S."/>
        </authorList>
    </citation>
    <scope>NUCLEOTIDE SEQUENCE [LARGE SCALE GENOMIC DNA]</scope>
    <source>
        <strain evidence="3">DSM 22224</strain>
    </source>
</reference>
<feature type="transmembrane region" description="Helical" evidence="1">
    <location>
        <begin position="89"/>
        <end position="107"/>
    </location>
</feature>
<feature type="transmembrane region" description="Helical" evidence="1">
    <location>
        <begin position="112"/>
        <end position="133"/>
    </location>
</feature>
<sequence>MNKILHAIVHLDRPGKKVVRWGIVIVFVWIGALKFVTYEADGIVPFVANSPFMSFFYSTPGEYKPHMNKEGELIAANHTWHENNNTYGFSRGLGIFLITLGVLLAIYRISPLASIVGSALVFIMSLGTLSFLITTPETWVPHLTDHHWGFPYLSGRGRMVLKDVVIMGGALITMSESAGIYLQRKRPR</sequence>
<dbReference type="GO" id="GO:1901530">
    <property type="term" value="P:response to hypochlorite"/>
    <property type="evidence" value="ECO:0007669"/>
    <property type="project" value="TreeGrafter"/>
</dbReference>
<proteinExistence type="predicted"/>
<keyword evidence="1" id="KW-0812">Transmembrane</keyword>
<dbReference type="GO" id="GO:0005886">
    <property type="term" value="C:plasma membrane"/>
    <property type="evidence" value="ECO:0007669"/>
    <property type="project" value="TreeGrafter"/>
</dbReference>
<dbReference type="Pfam" id="PF04224">
    <property type="entry name" value="DUF417"/>
    <property type="match status" value="1"/>
</dbReference>
<dbReference type="EMBL" id="FUWZ01000006">
    <property type="protein sequence ID" value="SKA43380.1"/>
    <property type="molecule type" value="Genomic_DNA"/>
</dbReference>
<protein>
    <submittedName>
        <fullName evidence="2">Uncharacterized membrane protein YkgB</fullName>
    </submittedName>
</protein>
<dbReference type="AlphaFoldDB" id="A0A1T4TSI1"/>
<evidence type="ECO:0000313" key="2">
    <source>
        <dbReference type="EMBL" id="SKA43380.1"/>
    </source>
</evidence>
<dbReference type="Proteomes" id="UP000190367">
    <property type="component" value="Unassembled WGS sequence"/>
</dbReference>
<dbReference type="PANTHER" id="PTHR40106">
    <property type="entry name" value="INNER MEMBRANE PROTEIN RCLC"/>
    <property type="match status" value="1"/>
</dbReference>
<evidence type="ECO:0000313" key="3">
    <source>
        <dbReference type="Proteomes" id="UP000190367"/>
    </source>
</evidence>
<name>A0A1T4TSI1_9BACT</name>
<keyword evidence="1" id="KW-0472">Membrane</keyword>
<dbReference type="RefSeq" id="WP_078672823.1">
    <property type="nucleotide sequence ID" value="NZ_FUWZ01000006.1"/>
</dbReference>
<gene>
    <name evidence="2" type="ORF">SAMN04488128_106176</name>
</gene>
<dbReference type="InterPro" id="IPR007339">
    <property type="entry name" value="RclC-like"/>
</dbReference>
<evidence type="ECO:0000256" key="1">
    <source>
        <dbReference type="SAM" id="Phobius"/>
    </source>
</evidence>